<evidence type="ECO:0000313" key="2">
    <source>
        <dbReference type="EMBL" id="KKO06422.1"/>
    </source>
</evidence>
<feature type="domain" description="Transcription elongation factor GreA/GreB C-terminal" evidence="1">
    <location>
        <begin position="56"/>
        <end position="127"/>
    </location>
</feature>
<dbReference type="AlphaFoldDB" id="A0A0F9Y3K8"/>
<name>A0A0F9Y3K8_9ZZZZ</name>
<proteinExistence type="predicted"/>
<comment type="caution">
    <text evidence="2">The sequence shown here is derived from an EMBL/GenBank/DDBJ whole genome shotgun (WGS) entry which is preliminary data.</text>
</comment>
<dbReference type="SUPFAM" id="SSF54534">
    <property type="entry name" value="FKBP-like"/>
    <property type="match status" value="1"/>
</dbReference>
<dbReference type="Gene3D" id="3.10.50.30">
    <property type="entry name" value="Transcription elongation factor, GreA/GreB, C-terminal domain"/>
    <property type="match status" value="1"/>
</dbReference>
<gene>
    <name evidence="2" type="ORF">LCGC14_0068420</name>
</gene>
<dbReference type="InterPro" id="IPR036953">
    <property type="entry name" value="GreA/GreB_C_sf"/>
</dbReference>
<accession>A0A0F9Y3K8</accession>
<sequence>MKYGSLVFETNEFLIIKKYQEMNYTIEDYAHKNVLDVLTQNMTSALCLNKVDIPYDIITMYTTIKVSSAFGIRQTFQVVPPNEVNLKENKISVISSLGASVIGRAQGDRISYGLPGDTVSLVIEKVKQPKTANKTTTKGDMTEEVNIH</sequence>
<organism evidence="2">
    <name type="scientific">marine sediment metagenome</name>
    <dbReference type="NCBI Taxonomy" id="412755"/>
    <lineage>
        <taxon>unclassified sequences</taxon>
        <taxon>metagenomes</taxon>
        <taxon>ecological metagenomes</taxon>
    </lineage>
</organism>
<dbReference type="InterPro" id="IPR001437">
    <property type="entry name" value="Tscrpt_elong_fac_GreA/B_C"/>
</dbReference>
<reference evidence="2" key="1">
    <citation type="journal article" date="2015" name="Nature">
        <title>Complex archaea that bridge the gap between prokaryotes and eukaryotes.</title>
        <authorList>
            <person name="Spang A."/>
            <person name="Saw J.H."/>
            <person name="Jorgensen S.L."/>
            <person name="Zaremba-Niedzwiedzka K."/>
            <person name="Martijn J."/>
            <person name="Lind A.E."/>
            <person name="van Eijk R."/>
            <person name="Schleper C."/>
            <person name="Guy L."/>
            <person name="Ettema T.J."/>
        </authorList>
    </citation>
    <scope>NUCLEOTIDE SEQUENCE</scope>
</reference>
<protein>
    <recommendedName>
        <fullName evidence="1">Transcription elongation factor GreA/GreB C-terminal domain-containing protein</fullName>
    </recommendedName>
</protein>
<dbReference type="GO" id="GO:0032784">
    <property type="term" value="P:regulation of DNA-templated transcription elongation"/>
    <property type="evidence" value="ECO:0007669"/>
    <property type="project" value="InterPro"/>
</dbReference>
<evidence type="ECO:0000259" key="1">
    <source>
        <dbReference type="Pfam" id="PF01272"/>
    </source>
</evidence>
<dbReference type="GO" id="GO:0003677">
    <property type="term" value="F:DNA binding"/>
    <property type="evidence" value="ECO:0007669"/>
    <property type="project" value="InterPro"/>
</dbReference>
<dbReference type="EMBL" id="LAZR01000016">
    <property type="protein sequence ID" value="KKO06422.1"/>
    <property type="molecule type" value="Genomic_DNA"/>
</dbReference>
<dbReference type="Pfam" id="PF01272">
    <property type="entry name" value="GreA_GreB"/>
    <property type="match status" value="1"/>
</dbReference>